<proteinExistence type="predicted"/>
<dbReference type="InterPro" id="IPR024775">
    <property type="entry name" value="DinB-like"/>
</dbReference>
<gene>
    <name evidence="2" type="ORF">ACFPPD_26645</name>
</gene>
<reference evidence="3" key="1">
    <citation type="journal article" date="2019" name="Int. J. Syst. Evol. Microbiol.">
        <title>The Global Catalogue of Microorganisms (GCM) 10K type strain sequencing project: providing services to taxonomists for standard genome sequencing and annotation.</title>
        <authorList>
            <consortium name="The Broad Institute Genomics Platform"/>
            <consortium name="The Broad Institute Genome Sequencing Center for Infectious Disease"/>
            <person name="Wu L."/>
            <person name="Ma J."/>
        </authorList>
    </citation>
    <scope>NUCLEOTIDE SEQUENCE [LARGE SCALE GENOMIC DNA]</scope>
    <source>
        <strain evidence="3">CCUG 57113</strain>
    </source>
</reference>
<organism evidence="2 3">
    <name type="scientific">Cohnella suwonensis</name>
    <dbReference type="NCBI Taxonomy" id="696072"/>
    <lineage>
        <taxon>Bacteria</taxon>
        <taxon>Bacillati</taxon>
        <taxon>Bacillota</taxon>
        <taxon>Bacilli</taxon>
        <taxon>Bacillales</taxon>
        <taxon>Paenibacillaceae</taxon>
        <taxon>Cohnella</taxon>
    </lineage>
</organism>
<accession>A0ABW0M5M5</accession>
<dbReference type="InterPro" id="IPR034660">
    <property type="entry name" value="DinB/YfiT-like"/>
</dbReference>
<dbReference type="Pfam" id="PF12867">
    <property type="entry name" value="DinB_2"/>
    <property type="match status" value="1"/>
</dbReference>
<keyword evidence="3" id="KW-1185">Reference proteome</keyword>
<name>A0ABW0M5M5_9BACL</name>
<evidence type="ECO:0000313" key="3">
    <source>
        <dbReference type="Proteomes" id="UP001596105"/>
    </source>
</evidence>
<dbReference type="Proteomes" id="UP001596105">
    <property type="component" value="Unassembled WGS sequence"/>
</dbReference>
<feature type="domain" description="DinB-like" evidence="1">
    <location>
        <begin position="30"/>
        <end position="163"/>
    </location>
</feature>
<dbReference type="RefSeq" id="WP_209749812.1">
    <property type="nucleotide sequence ID" value="NZ_JBHSMH010000120.1"/>
</dbReference>
<sequence>MILRPTQEEYNEHFHGYVQLVPEGDIEETLARSLNNTLAVLSPLSEVQASFRYAPGKWSIKQVLGHITDNERVMAYRLLRIARGDRTPLASYNQDELVAGANFDACAFGLLLEDYALVRKSTLTLLQGLPAEAWSRSGIVNGNESTVRAWAYIIAGHELHHMKVLEERYLNLIR</sequence>
<evidence type="ECO:0000313" key="2">
    <source>
        <dbReference type="EMBL" id="MFC5472268.1"/>
    </source>
</evidence>
<protein>
    <submittedName>
        <fullName evidence="2">DinB family protein</fullName>
    </submittedName>
</protein>
<evidence type="ECO:0000259" key="1">
    <source>
        <dbReference type="Pfam" id="PF12867"/>
    </source>
</evidence>
<dbReference type="EMBL" id="JBHSMH010000120">
    <property type="protein sequence ID" value="MFC5472268.1"/>
    <property type="molecule type" value="Genomic_DNA"/>
</dbReference>
<comment type="caution">
    <text evidence="2">The sequence shown here is derived from an EMBL/GenBank/DDBJ whole genome shotgun (WGS) entry which is preliminary data.</text>
</comment>
<dbReference type="Gene3D" id="1.20.120.450">
    <property type="entry name" value="dinb family like domain"/>
    <property type="match status" value="1"/>
</dbReference>
<dbReference type="SUPFAM" id="SSF109854">
    <property type="entry name" value="DinB/YfiT-like putative metalloenzymes"/>
    <property type="match status" value="1"/>
</dbReference>